<dbReference type="Proteomes" id="UP001176961">
    <property type="component" value="Unassembled WGS sequence"/>
</dbReference>
<reference evidence="1" key="1">
    <citation type="submission" date="2023-07" db="EMBL/GenBank/DDBJ databases">
        <authorList>
            <consortium name="CYATHOMIX"/>
        </authorList>
    </citation>
    <scope>NUCLEOTIDE SEQUENCE</scope>
    <source>
        <strain evidence="1">N/A</strain>
    </source>
</reference>
<dbReference type="EMBL" id="CATQJL010000112">
    <property type="protein sequence ID" value="CAJ0592712.1"/>
    <property type="molecule type" value="Genomic_DNA"/>
</dbReference>
<proteinExistence type="predicted"/>
<name>A0AA36DTI4_CYLNA</name>
<evidence type="ECO:0000313" key="1">
    <source>
        <dbReference type="EMBL" id="CAJ0592712.1"/>
    </source>
</evidence>
<comment type="caution">
    <text evidence="1">The sequence shown here is derived from an EMBL/GenBank/DDBJ whole genome shotgun (WGS) entry which is preliminary data.</text>
</comment>
<sequence>MRSAVLTLIVISAATAQDCQRTHIFSFMERLQPIDVMEPPWDEHLAAVIEHGLPQQSEAFAKIKNSNLFILLIEGFMIIEGPNATTSYYHLMGKTKGVFDNRAVHFFYKKSPIQRVTLTEFRNQAQLCKIKRPAMRSFRFQGRFAQ</sequence>
<evidence type="ECO:0000313" key="2">
    <source>
        <dbReference type="Proteomes" id="UP001176961"/>
    </source>
</evidence>
<organism evidence="1 2">
    <name type="scientific">Cylicocyclus nassatus</name>
    <name type="common">Nematode worm</name>
    <dbReference type="NCBI Taxonomy" id="53992"/>
    <lineage>
        <taxon>Eukaryota</taxon>
        <taxon>Metazoa</taxon>
        <taxon>Ecdysozoa</taxon>
        <taxon>Nematoda</taxon>
        <taxon>Chromadorea</taxon>
        <taxon>Rhabditida</taxon>
        <taxon>Rhabditina</taxon>
        <taxon>Rhabditomorpha</taxon>
        <taxon>Strongyloidea</taxon>
        <taxon>Strongylidae</taxon>
        <taxon>Cylicocyclus</taxon>
    </lineage>
</organism>
<accession>A0AA36DTI4</accession>
<gene>
    <name evidence="1" type="ORF">CYNAS_LOCUS4695</name>
</gene>
<keyword evidence="2" id="KW-1185">Reference proteome</keyword>
<dbReference type="AlphaFoldDB" id="A0AA36DTI4"/>
<protein>
    <submittedName>
        <fullName evidence="1">Uncharacterized protein</fullName>
    </submittedName>
</protein>